<dbReference type="Pfam" id="PF13280">
    <property type="entry name" value="WYL"/>
    <property type="match status" value="1"/>
</dbReference>
<organism evidence="6 7">
    <name type="scientific">Micromonospora sonneratiae</name>
    <dbReference type="NCBI Taxonomy" id="1184706"/>
    <lineage>
        <taxon>Bacteria</taxon>
        <taxon>Bacillati</taxon>
        <taxon>Actinomycetota</taxon>
        <taxon>Actinomycetes</taxon>
        <taxon>Micromonosporales</taxon>
        <taxon>Micromonosporaceae</taxon>
        <taxon>Micromonospora</taxon>
    </lineage>
</organism>
<dbReference type="Gene3D" id="1.10.10.10">
    <property type="entry name" value="Winged helix-like DNA-binding domain superfamily/Winged helix DNA-binding domain"/>
    <property type="match status" value="1"/>
</dbReference>
<dbReference type="InterPro" id="IPR013196">
    <property type="entry name" value="HTH_11"/>
</dbReference>
<dbReference type="Pfam" id="PF25583">
    <property type="entry name" value="WCX"/>
    <property type="match status" value="1"/>
</dbReference>
<dbReference type="PROSITE" id="PS51000">
    <property type="entry name" value="HTH_DEOR_2"/>
    <property type="match status" value="1"/>
</dbReference>
<evidence type="ECO:0000313" key="7">
    <source>
        <dbReference type="Proteomes" id="UP001597260"/>
    </source>
</evidence>
<evidence type="ECO:0000256" key="3">
    <source>
        <dbReference type="ARBA" id="ARBA00023163"/>
    </source>
</evidence>
<dbReference type="InterPro" id="IPR026881">
    <property type="entry name" value="WYL_dom"/>
</dbReference>
<dbReference type="InterPro" id="IPR051534">
    <property type="entry name" value="CBASS_pafABC_assoc_protein"/>
</dbReference>
<dbReference type="PROSITE" id="PS00894">
    <property type="entry name" value="HTH_DEOR_1"/>
    <property type="match status" value="1"/>
</dbReference>
<keyword evidence="3" id="KW-0804">Transcription</keyword>
<dbReference type="PROSITE" id="PS52050">
    <property type="entry name" value="WYL"/>
    <property type="match status" value="1"/>
</dbReference>
<sequence length="356" mass="38649">MANTSTRTLRLLSLLQDRRHWPGSELADRLGVSARTLRRDVDRLRELGYPVQTQRGVDGGYQLAAGAALPPLVIDDEEAVALAVGLQTAAQGAVEGIAESSVRVLAKLVRVMPARLRRQVEALRAMTVPVPWNGPTRVGVDPAVLPAVALACRDGEQLHFSYTAADGRHTNRHVEPHRLVWIGRRWYLVAYDLTRHDWRSFRVDRLAAPQGTGTRFRPRDLPAADAAAFVRASLDSLPRSYRVEALVDTPAAIVRERLGNWSTVEEVDAGRSRVHLTTDSLDWVVMALGLLDADFQVLSPPELLRQIHDWGARFTRARGAEDAGNSPGAGGAEGTALDAGGAVGMARDAGGVRPAD</sequence>
<dbReference type="InterPro" id="IPR001034">
    <property type="entry name" value="DeoR_HTH"/>
</dbReference>
<dbReference type="InterPro" id="IPR018356">
    <property type="entry name" value="Tscrpt_reg_HTH_DeoR_CS"/>
</dbReference>
<evidence type="ECO:0000256" key="1">
    <source>
        <dbReference type="ARBA" id="ARBA00023015"/>
    </source>
</evidence>
<dbReference type="RefSeq" id="WP_377574785.1">
    <property type="nucleotide sequence ID" value="NZ_JBHTMP010000046.1"/>
</dbReference>
<dbReference type="InterPro" id="IPR036390">
    <property type="entry name" value="WH_DNA-bd_sf"/>
</dbReference>
<comment type="caution">
    <text evidence="6">The sequence shown here is derived from an EMBL/GenBank/DDBJ whole genome shotgun (WGS) entry which is preliminary data.</text>
</comment>
<feature type="region of interest" description="Disordered" evidence="4">
    <location>
        <begin position="319"/>
        <end position="356"/>
    </location>
</feature>
<dbReference type="InterPro" id="IPR028349">
    <property type="entry name" value="PafC-like"/>
</dbReference>
<evidence type="ECO:0000256" key="4">
    <source>
        <dbReference type="SAM" id="MobiDB-lite"/>
    </source>
</evidence>
<gene>
    <name evidence="6" type="ORF">ACFQ4H_24905</name>
</gene>
<dbReference type="InterPro" id="IPR057727">
    <property type="entry name" value="WCX_dom"/>
</dbReference>
<dbReference type="PANTHER" id="PTHR34580">
    <property type="match status" value="1"/>
</dbReference>
<dbReference type="Proteomes" id="UP001597260">
    <property type="component" value="Unassembled WGS sequence"/>
</dbReference>
<protein>
    <submittedName>
        <fullName evidence="6">Helix-turn-helix transcriptional regulator</fullName>
    </submittedName>
</protein>
<accession>A0ABW3YKQ5</accession>
<dbReference type="Pfam" id="PF08279">
    <property type="entry name" value="HTH_11"/>
    <property type="match status" value="1"/>
</dbReference>
<evidence type="ECO:0000259" key="5">
    <source>
        <dbReference type="PROSITE" id="PS51000"/>
    </source>
</evidence>
<reference evidence="7" key="1">
    <citation type="journal article" date="2019" name="Int. J. Syst. Evol. Microbiol.">
        <title>The Global Catalogue of Microorganisms (GCM) 10K type strain sequencing project: providing services to taxonomists for standard genome sequencing and annotation.</title>
        <authorList>
            <consortium name="The Broad Institute Genomics Platform"/>
            <consortium name="The Broad Institute Genome Sequencing Center for Infectious Disease"/>
            <person name="Wu L."/>
            <person name="Ma J."/>
        </authorList>
    </citation>
    <scope>NUCLEOTIDE SEQUENCE [LARGE SCALE GENOMIC DNA]</scope>
    <source>
        <strain evidence="7">JCM 31037</strain>
    </source>
</reference>
<dbReference type="EMBL" id="JBHTMP010000046">
    <property type="protein sequence ID" value="MFD1324330.1"/>
    <property type="molecule type" value="Genomic_DNA"/>
</dbReference>
<keyword evidence="7" id="KW-1185">Reference proteome</keyword>
<proteinExistence type="predicted"/>
<dbReference type="InterPro" id="IPR036388">
    <property type="entry name" value="WH-like_DNA-bd_sf"/>
</dbReference>
<dbReference type="SUPFAM" id="SSF46785">
    <property type="entry name" value="Winged helix' DNA-binding domain"/>
    <property type="match status" value="1"/>
</dbReference>
<evidence type="ECO:0000256" key="2">
    <source>
        <dbReference type="ARBA" id="ARBA00023125"/>
    </source>
</evidence>
<dbReference type="PIRSF" id="PIRSF016838">
    <property type="entry name" value="PafC"/>
    <property type="match status" value="1"/>
</dbReference>
<dbReference type="PANTHER" id="PTHR34580:SF3">
    <property type="entry name" value="PROTEIN PAFB"/>
    <property type="match status" value="1"/>
</dbReference>
<feature type="domain" description="HTH deoR-type" evidence="5">
    <location>
        <begin position="4"/>
        <end position="59"/>
    </location>
</feature>
<evidence type="ECO:0000313" key="6">
    <source>
        <dbReference type="EMBL" id="MFD1324330.1"/>
    </source>
</evidence>
<keyword evidence="2" id="KW-0238">DNA-binding</keyword>
<name>A0ABW3YKQ5_9ACTN</name>
<keyword evidence="1" id="KW-0805">Transcription regulation</keyword>